<keyword evidence="1" id="KW-1133">Transmembrane helix</keyword>
<evidence type="ECO:0000256" key="1">
    <source>
        <dbReference type="SAM" id="Phobius"/>
    </source>
</evidence>
<dbReference type="RefSeq" id="WP_117458917.1">
    <property type="nucleotide sequence ID" value="NZ_JACRWG010000045.1"/>
</dbReference>
<protein>
    <recommendedName>
        <fullName evidence="4">DUF4825 domain-containing protein</fullName>
    </recommendedName>
</protein>
<keyword evidence="3" id="KW-1185">Reference proteome</keyword>
<reference evidence="2 3" key="1">
    <citation type="submission" date="2020-08" db="EMBL/GenBank/DDBJ databases">
        <authorList>
            <person name="Liu C."/>
            <person name="Sun Q."/>
        </authorList>
    </citation>
    <scope>NUCLEOTIDE SEQUENCE [LARGE SCALE GENOMIC DNA]</scope>
    <source>
        <strain evidence="2 3">NSJ-22</strain>
    </source>
</reference>
<evidence type="ECO:0000313" key="2">
    <source>
        <dbReference type="EMBL" id="MBC6010513.1"/>
    </source>
</evidence>
<proteinExistence type="predicted"/>
<name>A0ABR7KCX6_9FIRM</name>
<comment type="caution">
    <text evidence="2">The sequence shown here is derived from an EMBL/GenBank/DDBJ whole genome shotgun (WGS) entry which is preliminary data.</text>
</comment>
<evidence type="ECO:0000313" key="3">
    <source>
        <dbReference type="Proteomes" id="UP000603474"/>
    </source>
</evidence>
<gene>
    <name evidence="2" type="ORF">H8909_09750</name>
</gene>
<feature type="transmembrane region" description="Helical" evidence="1">
    <location>
        <begin position="6"/>
        <end position="24"/>
    </location>
</feature>
<dbReference type="EMBL" id="JACRWG010000045">
    <property type="protein sequence ID" value="MBC6010513.1"/>
    <property type="molecule type" value="Genomic_DNA"/>
</dbReference>
<accession>A0ABR7KCX6</accession>
<sequence length="147" mass="16866">MKSKKIIVSIVVCLIIAVIAVFVVPSSSSYLSEVTVSGEKKKGYSFYKAASISNKLKDVDFIDHLPNDIQKYDESKTRYGSPSYTIVIKNDAYRFYRLSSESDVLVTKSNKSEDSQIKQYARINKDNYKKLASSTYYTDYDQLDYWN</sequence>
<keyword evidence="1" id="KW-0472">Membrane</keyword>
<keyword evidence="1" id="KW-0812">Transmembrane</keyword>
<dbReference type="Proteomes" id="UP000603474">
    <property type="component" value="Unassembled WGS sequence"/>
</dbReference>
<evidence type="ECO:0008006" key="4">
    <source>
        <dbReference type="Google" id="ProtNLM"/>
    </source>
</evidence>
<organism evidence="2 3">
    <name type="scientific">Catenibacterium faecis</name>
    <dbReference type="NCBI Taxonomy" id="2764323"/>
    <lineage>
        <taxon>Bacteria</taxon>
        <taxon>Bacillati</taxon>
        <taxon>Bacillota</taxon>
        <taxon>Erysipelotrichia</taxon>
        <taxon>Erysipelotrichales</taxon>
        <taxon>Coprobacillaceae</taxon>
        <taxon>Catenibacterium</taxon>
    </lineage>
</organism>